<keyword evidence="1" id="KW-0732">Signal</keyword>
<dbReference type="AlphaFoldDB" id="A0A6M1SWN3"/>
<organism evidence="2 3">
    <name type="scientific">Halalkalibaculum roseum</name>
    <dbReference type="NCBI Taxonomy" id="2709311"/>
    <lineage>
        <taxon>Bacteria</taxon>
        <taxon>Pseudomonadati</taxon>
        <taxon>Balneolota</taxon>
        <taxon>Balneolia</taxon>
        <taxon>Balneolales</taxon>
        <taxon>Balneolaceae</taxon>
        <taxon>Halalkalibaculum</taxon>
    </lineage>
</organism>
<dbReference type="Proteomes" id="UP000473278">
    <property type="component" value="Unassembled WGS sequence"/>
</dbReference>
<keyword evidence="3" id="KW-1185">Reference proteome</keyword>
<evidence type="ECO:0008006" key="4">
    <source>
        <dbReference type="Google" id="ProtNLM"/>
    </source>
</evidence>
<comment type="caution">
    <text evidence="2">The sequence shown here is derived from an EMBL/GenBank/DDBJ whole genome shotgun (WGS) entry which is preliminary data.</text>
</comment>
<accession>A0A6M1SWN3</accession>
<feature type="signal peptide" evidence="1">
    <location>
        <begin position="1"/>
        <end position="18"/>
    </location>
</feature>
<evidence type="ECO:0000256" key="1">
    <source>
        <dbReference type="SAM" id="SignalP"/>
    </source>
</evidence>
<name>A0A6M1SWN3_9BACT</name>
<proteinExistence type="predicted"/>
<sequence length="248" mass="28845">MRYIIVLFLVLCPFISQAQEEGQEDVIYEAVLLTPDHTQLEAFQEAMAEHNQTFHNEQGPYHSNVWAVSTGPNAGKMIWTMGPLSSYAQLDNRPSGEHDDHWQNVVMPTVKSTETVEYWKLNQEWSNPVEGDYSMAYVRLHTINSKYGFLFNDAMEKLSGTIKALDENPAFYTYVNEFQQGDIGRHVATMSFHNNMASLDDDWDFRNTFEEIYSRGDWDRWTRTMDLVMENQYDEIWVLVPELSGSQE</sequence>
<feature type="chain" id="PRO_5026763124" description="NIPSNAP domain-containing protein" evidence="1">
    <location>
        <begin position="19"/>
        <end position="248"/>
    </location>
</feature>
<protein>
    <recommendedName>
        <fullName evidence="4">NIPSNAP domain-containing protein</fullName>
    </recommendedName>
</protein>
<reference evidence="2 3" key="1">
    <citation type="submission" date="2020-02" db="EMBL/GenBank/DDBJ databases">
        <title>Balneolaceae bacterium YR4-1, complete genome.</title>
        <authorList>
            <person name="Li Y."/>
            <person name="Wu S."/>
        </authorList>
    </citation>
    <scope>NUCLEOTIDE SEQUENCE [LARGE SCALE GENOMIC DNA]</scope>
    <source>
        <strain evidence="2 3">YR4-1</strain>
    </source>
</reference>
<evidence type="ECO:0000313" key="2">
    <source>
        <dbReference type="EMBL" id="NGP77362.1"/>
    </source>
</evidence>
<dbReference type="RefSeq" id="WP_165142705.1">
    <property type="nucleotide sequence ID" value="NZ_JAALLT010000004.1"/>
</dbReference>
<dbReference type="EMBL" id="JAALLT010000004">
    <property type="protein sequence ID" value="NGP77362.1"/>
    <property type="molecule type" value="Genomic_DNA"/>
</dbReference>
<gene>
    <name evidence="2" type="ORF">G3570_12005</name>
</gene>
<evidence type="ECO:0000313" key="3">
    <source>
        <dbReference type="Proteomes" id="UP000473278"/>
    </source>
</evidence>